<evidence type="ECO:0000313" key="1">
    <source>
        <dbReference type="EMBL" id="KAG0421451.1"/>
    </source>
</evidence>
<dbReference type="EMBL" id="JABSTQ010010364">
    <property type="protein sequence ID" value="KAG0421451.1"/>
    <property type="molecule type" value="Genomic_DNA"/>
</dbReference>
<gene>
    <name evidence="1" type="ORF">HPB47_002652</name>
</gene>
<evidence type="ECO:0000313" key="2">
    <source>
        <dbReference type="Proteomes" id="UP000805193"/>
    </source>
</evidence>
<proteinExistence type="predicted"/>
<comment type="caution">
    <text evidence="1">The sequence shown here is derived from an EMBL/GenBank/DDBJ whole genome shotgun (WGS) entry which is preliminary data.</text>
</comment>
<dbReference type="Proteomes" id="UP000805193">
    <property type="component" value="Unassembled WGS sequence"/>
</dbReference>
<name>A0AC60PKP3_IXOPE</name>
<accession>A0AC60PKP3</accession>
<sequence>AVTRCLTETRRQQKANYDRNSRTLPDIDTGSTTTVYNTLRRTRSAAIVVGHPAPRSYNILTPEGQVRRRTREHLRPATDSRQGLTSTGKGTTGTKQSPSDFNQRQPQPGPQLRRGTRERRPPQRYPNHADGDASLYADFSREKRCSNQREMAPPLSLGCPGLNTSAERAT</sequence>
<reference evidence="1 2" key="1">
    <citation type="journal article" date="2020" name="Cell">
        <title>Large-Scale Comparative Analyses of Tick Genomes Elucidate Their Genetic Diversity and Vector Capacities.</title>
        <authorList>
            <consortium name="Tick Genome and Microbiome Consortium (TIGMIC)"/>
            <person name="Jia N."/>
            <person name="Wang J."/>
            <person name="Shi W."/>
            <person name="Du L."/>
            <person name="Sun Y."/>
            <person name="Zhan W."/>
            <person name="Jiang J.F."/>
            <person name="Wang Q."/>
            <person name="Zhang B."/>
            <person name="Ji P."/>
            <person name="Bell-Sakyi L."/>
            <person name="Cui X.M."/>
            <person name="Yuan T.T."/>
            <person name="Jiang B.G."/>
            <person name="Yang W.F."/>
            <person name="Lam T.T."/>
            <person name="Chang Q.C."/>
            <person name="Ding S.J."/>
            <person name="Wang X.J."/>
            <person name="Zhu J.G."/>
            <person name="Ruan X.D."/>
            <person name="Zhao L."/>
            <person name="Wei J.T."/>
            <person name="Ye R.Z."/>
            <person name="Que T.C."/>
            <person name="Du C.H."/>
            <person name="Zhou Y.H."/>
            <person name="Cheng J.X."/>
            <person name="Dai P.F."/>
            <person name="Guo W.B."/>
            <person name="Han X.H."/>
            <person name="Huang E.J."/>
            <person name="Li L.F."/>
            <person name="Wei W."/>
            <person name="Gao Y.C."/>
            <person name="Liu J.Z."/>
            <person name="Shao H.Z."/>
            <person name="Wang X."/>
            <person name="Wang C.C."/>
            <person name="Yang T.C."/>
            <person name="Huo Q.B."/>
            <person name="Li W."/>
            <person name="Chen H.Y."/>
            <person name="Chen S.E."/>
            <person name="Zhou L.G."/>
            <person name="Ni X.B."/>
            <person name="Tian J.H."/>
            <person name="Sheng Y."/>
            <person name="Liu T."/>
            <person name="Pan Y.S."/>
            <person name="Xia L.Y."/>
            <person name="Li J."/>
            <person name="Zhao F."/>
            <person name="Cao W.C."/>
        </authorList>
    </citation>
    <scope>NUCLEOTIDE SEQUENCE [LARGE SCALE GENOMIC DNA]</scope>
    <source>
        <strain evidence="1">Iper-2018</strain>
    </source>
</reference>
<feature type="non-terminal residue" evidence="1">
    <location>
        <position position="1"/>
    </location>
</feature>
<organism evidence="1 2">
    <name type="scientific">Ixodes persulcatus</name>
    <name type="common">Taiga tick</name>
    <dbReference type="NCBI Taxonomy" id="34615"/>
    <lineage>
        <taxon>Eukaryota</taxon>
        <taxon>Metazoa</taxon>
        <taxon>Ecdysozoa</taxon>
        <taxon>Arthropoda</taxon>
        <taxon>Chelicerata</taxon>
        <taxon>Arachnida</taxon>
        <taxon>Acari</taxon>
        <taxon>Parasitiformes</taxon>
        <taxon>Ixodida</taxon>
        <taxon>Ixodoidea</taxon>
        <taxon>Ixodidae</taxon>
        <taxon>Ixodinae</taxon>
        <taxon>Ixodes</taxon>
    </lineage>
</organism>
<keyword evidence="2" id="KW-1185">Reference proteome</keyword>
<protein>
    <submittedName>
        <fullName evidence="1">Uncharacterized protein</fullName>
    </submittedName>
</protein>